<protein>
    <recommendedName>
        <fullName evidence="4">Metal-dependent protein hydrolase</fullName>
    </recommendedName>
</protein>
<keyword evidence="3" id="KW-1185">Reference proteome</keyword>
<dbReference type="Proteomes" id="UP000054558">
    <property type="component" value="Unassembled WGS sequence"/>
</dbReference>
<gene>
    <name evidence="2" type="ORF">KFL_000290280</name>
</gene>
<accession>A0A1Y1HU53</accession>
<evidence type="ECO:0000313" key="2">
    <source>
        <dbReference type="EMBL" id="GAQ79378.1"/>
    </source>
</evidence>
<evidence type="ECO:0000313" key="3">
    <source>
        <dbReference type="Proteomes" id="UP000054558"/>
    </source>
</evidence>
<evidence type="ECO:0000256" key="1">
    <source>
        <dbReference type="ARBA" id="ARBA00010105"/>
    </source>
</evidence>
<sequence length="326" mass="36515">MTKKIGTHNGTFHCDEALGVFLLERTDKFANGELVRTRDAKVLDTLDVVIDVGGTYEPDKDRYDHHQKGFDTVFGHGFNTKLSSAGLVYKHYGKEVVAKVLGLPLDHPDVQTVYLAVYKNFLEAVDAIDNGVNQYDANSPPKYISNTHLGARVARLNPNWMQPSSEEQENESFRKASKLAGEEFLESVNYFGNVWLPARSIVEATLAARKEVDSSGEILQLKSFCPWKEHLHELEEEHQVEPKIKYVLYEDDRAMQWRVQAVSQAPGSFESRKPLPKAWRGLRDDDLSQASGIPGGVFVHMSGFIGGNKTYEGALAMARKALTMDL</sequence>
<name>A0A1Y1HU53_KLENI</name>
<dbReference type="GO" id="GO:0005634">
    <property type="term" value="C:nucleus"/>
    <property type="evidence" value="ECO:0000318"/>
    <property type="project" value="GO_Central"/>
</dbReference>
<dbReference type="Pfam" id="PF03690">
    <property type="entry name" value="MYG1_exonuc"/>
    <property type="match status" value="1"/>
</dbReference>
<dbReference type="PANTHER" id="PTHR11215:SF1">
    <property type="entry name" value="MYG1 EXONUCLEASE"/>
    <property type="match status" value="1"/>
</dbReference>
<proteinExistence type="inferred from homology"/>
<reference evidence="2 3" key="1">
    <citation type="journal article" date="2014" name="Nat. Commun.">
        <title>Klebsormidium flaccidum genome reveals primary factors for plant terrestrial adaptation.</title>
        <authorList>
            <person name="Hori K."/>
            <person name="Maruyama F."/>
            <person name="Fujisawa T."/>
            <person name="Togashi T."/>
            <person name="Yamamoto N."/>
            <person name="Seo M."/>
            <person name="Sato S."/>
            <person name="Yamada T."/>
            <person name="Mori H."/>
            <person name="Tajima N."/>
            <person name="Moriyama T."/>
            <person name="Ikeuchi M."/>
            <person name="Watanabe M."/>
            <person name="Wada H."/>
            <person name="Kobayashi K."/>
            <person name="Saito M."/>
            <person name="Masuda T."/>
            <person name="Sasaki-Sekimoto Y."/>
            <person name="Mashiguchi K."/>
            <person name="Awai K."/>
            <person name="Shimojima M."/>
            <person name="Masuda S."/>
            <person name="Iwai M."/>
            <person name="Nobusawa T."/>
            <person name="Narise T."/>
            <person name="Kondo S."/>
            <person name="Saito H."/>
            <person name="Sato R."/>
            <person name="Murakawa M."/>
            <person name="Ihara Y."/>
            <person name="Oshima-Yamada Y."/>
            <person name="Ohtaka K."/>
            <person name="Satoh M."/>
            <person name="Sonobe K."/>
            <person name="Ishii M."/>
            <person name="Ohtani R."/>
            <person name="Kanamori-Sato M."/>
            <person name="Honoki R."/>
            <person name="Miyazaki D."/>
            <person name="Mochizuki H."/>
            <person name="Umetsu J."/>
            <person name="Higashi K."/>
            <person name="Shibata D."/>
            <person name="Kamiya Y."/>
            <person name="Sato N."/>
            <person name="Nakamura Y."/>
            <person name="Tabata S."/>
            <person name="Ida S."/>
            <person name="Kurokawa K."/>
            <person name="Ohta H."/>
        </authorList>
    </citation>
    <scope>NUCLEOTIDE SEQUENCE [LARGE SCALE GENOMIC DNA]</scope>
    <source>
        <strain evidence="2 3">NIES-2285</strain>
    </source>
</reference>
<dbReference type="InterPro" id="IPR003226">
    <property type="entry name" value="MYG1_exonuclease"/>
</dbReference>
<comment type="similarity">
    <text evidence="1">Belongs to the MYG1 family.</text>
</comment>
<dbReference type="GO" id="GO:0005737">
    <property type="term" value="C:cytoplasm"/>
    <property type="evidence" value="ECO:0000318"/>
    <property type="project" value="GO_Central"/>
</dbReference>
<dbReference type="AlphaFoldDB" id="A0A1Y1HU53"/>
<dbReference type="OMA" id="FHCDEVV"/>
<organism evidence="2 3">
    <name type="scientific">Klebsormidium nitens</name>
    <name type="common">Green alga</name>
    <name type="synonym">Ulothrix nitens</name>
    <dbReference type="NCBI Taxonomy" id="105231"/>
    <lineage>
        <taxon>Eukaryota</taxon>
        <taxon>Viridiplantae</taxon>
        <taxon>Streptophyta</taxon>
        <taxon>Klebsormidiophyceae</taxon>
        <taxon>Klebsormidiales</taxon>
        <taxon>Klebsormidiaceae</taxon>
        <taxon>Klebsormidium</taxon>
    </lineage>
</organism>
<evidence type="ECO:0008006" key="4">
    <source>
        <dbReference type="Google" id="ProtNLM"/>
    </source>
</evidence>
<dbReference type="STRING" id="105231.A0A1Y1HU53"/>
<dbReference type="OrthoDB" id="10265310at2759"/>
<dbReference type="PANTHER" id="PTHR11215">
    <property type="entry name" value="METAL DEPENDENT HYDROLASE - RELATED"/>
    <property type="match status" value="1"/>
</dbReference>
<dbReference type="EMBL" id="DF236978">
    <property type="protein sequence ID" value="GAQ79378.1"/>
    <property type="molecule type" value="Genomic_DNA"/>
</dbReference>